<keyword evidence="3" id="KW-1185">Reference proteome</keyword>
<dbReference type="RefSeq" id="WP_309941151.1">
    <property type="nucleotide sequence ID" value="NZ_AP025306.1"/>
</dbReference>
<evidence type="ECO:0008006" key="4">
    <source>
        <dbReference type="Google" id="ProtNLM"/>
    </source>
</evidence>
<name>A0AAE3XQP9_9BACT</name>
<protein>
    <recommendedName>
        <fullName evidence="4">tRNA_anti-like</fullName>
    </recommendedName>
</protein>
<dbReference type="Proteomes" id="UP001185092">
    <property type="component" value="Unassembled WGS sequence"/>
</dbReference>
<evidence type="ECO:0000313" key="3">
    <source>
        <dbReference type="Proteomes" id="UP001185092"/>
    </source>
</evidence>
<organism evidence="2 3">
    <name type="scientific">Aureibacter tunicatorum</name>
    <dbReference type="NCBI Taxonomy" id="866807"/>
    <lineage>
        <taxon>Bacteria</taxon>
        <taxon>Pseudomonadati</taxon>
        <taxon>Bacteroidota</taxon>
        <taxon>Cytophagia</taxon>
        <taxon>Cytophagales</taxon>
        <taxon>Persicobacteraceae</taxon>
        <taxon>Aureibacter</taxon>
    </lineage>
</organism>
<sequence>MKKINTVIFILILMSLTVMCVVTYVYMPKENVQEAEIQFSGSSQEFVTSFKSAPNTYLGKVVEISGQVKSASDHSILLRGGVFCQFNTDTILSLDVLKHVVLRGKVLGYDELVDEVKLSQCIIKERK</sequence>
<reference evidence="2" key="1">
    <citation type="submission" date="2023-07" db="EMBL/GenBank/DDBJ databases">
        <title>Genomic Encyclopedia of Type Strains, Phase IV (KMG-IV): sequencing the most valuable type-strain genomes for metagenomic binning, comparative biology and taxonomic classification.</title>
        <authorList>
            <person name="Goeker M."/>
        </authorList>
    </citation>
    <scope>NUCLEOTIDE SEQUENCE</scope>
    <source>
        <strain evidence="2">DSM 26174</strain>
    </source>
</reference>
<evidence type="ECO:0000256" key="1">
    <source>
        <dbReference type="SAM" id="Phobius"/>
    </source>
</evidence>
<gene>
    <name evidence="2" type="ORF">HNQ88_003923</name>
</gene>
<proteinExistence type="predicted"/>
<keyword evidence="1" id="KW-0472">Membrane</keyword>
<keyword evidence="1" id="KW-1133">Transmembrane helix</keyword>
<feature type="transmembrane region" description="Helical" evidence="1">
    <location>
        <begin position="7"/>
        <end position="27"/>
    </location>
</feature>
<dbReference type="EMBL" id="JAVDQD010000005">
    <property type="protein sequence ID" value="MDR6240847.1"/>
    <property type="molecule type" value="Genomic_DNA"/>
</dbReference>
<accession>A0AAE3XQP9</accession>
<dbReference type="AlphaFoldDB" id="A0AAE3XQP9"/>
<keyword evidence="1" id="KW-0812">Transmembrane</keyword>
<comment type="caution">
    <text evidence="2">The sequence shown here is derived from an EMBL/GenBank/DDBJ whole genome shotgun (WGS) entry which is preliminary data.</text>
</comment>
<evidence type="ECO:0000313" key="2">
    <source>
        <dbReference type="EMBL" id="MDR6240847.1"/>
    </source>
</evidence>